<keyword evidence="5" id="KW-1185">Reference proteome</keyword>
<dbReference type="CDD" id="cd12797">
    <property type="entry name" value="M23_peptidase"/>
    <property type="match status" value="1"/>
</dbReference>
<accession>A0ABU8FEK9</accession>
<gene>
    <name evidence="4" type="ORF">WAZ07_07295</name>
</gene>
<keyword evidence="2" id="KW-1133">Transmembrane helix</keyword>
<feature type="compositionally biased region" description="Low complexity" evidence="1">
    <location>
        <begin position="335"/>
        <end position="351"/>
    </location>
</feature>
<dbReference type="InterPro" id="IPR016047">
    <property type="entry name" value="M23ase_b-sheet_dom"/>
</dbReference>
<feature type="transmembrane region" description="Helical" evidence="2">
    <location>
        <begin position="21"/>
        <end position="41"/>
    </location>
</feature>
<feature type="compositionally biased region" description="Basic and acidic residues" evidence="1">
    <location>
        <begin position="226"/>
        <end position="334"/>
    </location>
</feature>
<comment type="caution">
    <text evidence="4">The sequence shown here is derived from an EMBL/GenBank/DDBJ whole genome shotgun (WGS) entry which is preliminary data.</text>
</comment>
<dbReference type="EMBL" id="JBAWSX010000003">
    <property type="protein sequence ID" value="MEI4801136.1"/>
    <property type="molecule type" value="Genomic_DNA"/>
</dbReference>
<keyword evidence="2" id="KW-0472">Membrane</keyword>
<dbReference type="Pfam" id="PF01551">
    <property type="entry name" value="Peptidase_M23"/>
    <property type="match status" value="1"/>
</dbReference>
<reference evidence="4 5" key="1">
    <citation type="submission" date="2024-01" db="EMBL/GenBank/DDBJ databases">
        <title>Seven novel Bacillus-like species.</title>
        <authorList>
            <person name="Liu G."/>
        </authorList>
    </citation>
    <scope>NUCLEOTIDE SEQUENCE [LARGE SCALE GENOMIC DNA]</scope>
    <source>
        <strain evidence="4 5">FJAT-51639</strain>
    </source>
</reference>
<evidence type="ECO:0000313" key="4">
    <source>
        <dbReference type="EMBL" id="MEI4801136.1"/>
    </source>
</evidence>
<keyword evidence="2" id="KW-0812">Transmembrane</keyword>
<feature type="region of interest" description="Disordered" evidence="1">
    <location>
        <begin position="226"/>
        <end position="351"/>
    </location>
</feature>
<dbReference type="RefSeq" id="WP_336471912.1">
    <property type="nucleotide sequence ID" value="NZ_JBAWSX010000003.1"/>
</dbReference>
<dbReference type="PANTHER" id="PTHR21666:SF291">
    <property type="entry name" value="STAGE II SPORULATION PROTEIN Q"/>
    <property type="match status" value="1"/>
</dbReference>
<dbReference type="Proteomes" id="UP001372526">
    <property type="component" value="Unassembled WGS sequence"/>
</dbReference>
<dbReference type="Gene3D" id="2.70.70.10">
    <property type="entry name" value="Glucose Permease (Domain IIA)"/>
    <property type="match status" value="1"/>
</dbReference>
<dbReference type="InterPro" id="IPR011055">
    <property type="entry name" value="Dup_hybrid_motif"/>
</dbReference>
<dbReference type="SUPFAM" id="SSF51261">
    <property type="entry name" value="Duplicated hybrid motif"/>
    <property type="match status" value="1"/>
</dbReference>
<evidence type="ECO:0000256" key="2">
    <source>
        <dbReference type="SAM" id="Phobius"/>
    </source>
</evidence>
<dbReference type="InterPro" id="IPR050570">
    <property type="entry name" value="Cell_wall_metabolism_enzyme"/>
</dbReference>
<name>A0ABU8FEK9_9BACI</name>
<dbReference type="PANTHER" id="PTHR21666">
    <property type="entry name" value="PEPTIDASE-RELATED"/>
    <property type="match status" value="1"/>
</dbReference>
<proteinExistence type="predicted"/>
<evidence type="ECO:0000259" key="3">
    <source>
        <dbReference type="Pfam" id="PF01551"/>
    </source>
</evidence>
<sequence length="351" mass="38740">MRERENKKSSRKVVHLFQKRWVFPTLYIVCAAVILTVALWYQATNTKKMPEKNEATQQSQGENPTMPVIKSSEVVKMPTANGIEVVVKKKFYEDKAAAEEQEQALVFYNNTYSANTGIDIAAKNGKEFDVTAALSGTVTKAEKDPLLGYVVAVDNGNGITTFYQSLGNVKVEKGAKINQGEVLGKAGLSEVNKDAGYHVHFEVRKDNVAVNPERYFDKSVADIKVEKQEKKKEEKSTSGSAEDKQKEEKSTNGSAEDKQKEEKSTSGSAEDKQKEEKSTSGSAEDKQKEEKSTSGSAEDKQKEEKSTSGSAEDKKKEEKSTNSSVDDKKKEEKSTNSSTENENTSSPEQAE</sequence>
<evidence type="ECO:0000313" key="5">
    <source>
        <dbReference type="Proteomes" id="UP001372526"/>
    </source>
</evidence>
<evidence type="ECO:0000256" key="1">
    <source>
        <dbReference type="SAM" id="MobiDB-lite"/>
    </source>
</evidence>
<protein>
    <submittedName>
        <fullName evidence="4">Peptidoglycan DD-metalloendopeptidase family protein</fullName>
    </submittedName>
</protein>
<feature type="domain" description="M23ase beta-sheet core" evidence="3">
    <location>
        <begin position="115"/>
        <end position="212"/>
    </location>
</feature>
<organism evidence="4 5">
    <name type="scientific">Bacillus bruguierae</name>
    <dbReference type="NCBI Taxonomy" id="3127667"/>
    <lineage>
        <taxon>Bacteria</taxon>
        <taxon>Bacillati</taxon>
        <taxon>Bacillota</taxon>
        <taxon>Bacilli</taxon>
        <taxon>Bacillales</taxon>
        <taxon>Bacillaceae</taxon>
        <taxon>Bacillus</taxon>
    </lineage>
</organism>